<organism evidence="22">
    <name type="scientific">Candidatus Caldatribacterium californiense</name>
    <dbReference type="NCBI Taxonomy" id="1454726"/>
    <lineage>
        <taxon>Bacteria</taxon>
        <taxon>Pseudomonadati</taxon>
        <taxon>Atribacterota</taxon>
        <taxon>Atribacteria</taxon>
        <taxon>Atribacterales</taxon>
        <taxon>Candidatus Caldatribacteriaceae</taxon>
        <taxon>Candidatus Caldatribacterium</taxon>
    </lineage>
</organism>
<comment type="function">
    <text evidence="14 19">Bifunctional enzyme that catalyzes the epimerization of the S- and R-forms of NAD(P)HX and the dehydration of the S-form of NAD(P)HX at the expense of ADP, which is converted to AMP. This allows the repair of both epimers of NAD(P)HX, a damaged form of NAD(P)H that is a result of enzymatic or heat-dependent hydration.</text>
</comment>
<keyword evidence="5 18" id="KW-0479">Metal-binding</keyword>
<dbReference type="InterPro" id="IPR000631">
    <property type="entry name" value="CARKD"/>
</dbReference>
<evidence type="ECO:0000256" key="5">
    <source>
        <dbReference type="ARBA" id="ARBA00022723"/>
    </source>
</evidence>
<evidence type="ECO:0000313" key="22">
    <source>
        <dbReference type="EMBL" id="HGI75618.1"/>
    </source>
</evidence>
<evidence type="ECO:0000256" key="12">
    <source>
        <dbReference type="ARBA" id="ARBA00023239"/>
    </source>
</evidence>
<dbReference type="PANTHER" id="PTHR12592">
    <property type="entry name" value="ATP-DEPENDENT (S)-NAD(P)H-HYDRATE DEHYDRATASE FAMILY MEMBER"/>
    <property type="match status" value="1"/>
</dbReference>
<feature type="binding site" evidence="17">
    <location>
        <begin position="445"/>
        <end position="449"/>
    </location>
    <ligand>
        <name>AMP</name>
        <dbReference type="ChEBI" id="CHEBI:456215"/>
    </ligand>
</feature>
<feature type="binding site" evidence="17">
    <location>
        <position position="357"/>
    </location>
    <ligand>
        <name>(6S)-NADPHX</name>
        <dbReference type="ChEBI" id="CHEBI:64076"/>
    </ligand>
</feature>
<comment type="caution">
    <text evidence="18">Lacks conserved residue(s) required for the propagation of feature annotation.</text>
</comment>
<evidence type="ECO:0000256" key="13">
    <source>
        <dbReference type="ARBA" id="ARBA00023268"/>
    </source>
</evidence>
<keyword evidence="10 17" id="KW-0520">NAD</keyword>
<comment type="catalytic activity">
    <reaction evidence="2 18 19">
        <text>(6R)-NADPHX = (6S)-NADPHX</text>
        <dbReference type="Rhea" id="RHEA:32227"/>
        <dbReference type="ChEBI" id="CHEBI:64076"/>
        <dbReference type="ChEBI" id="CHEBI:64077"/>
        <dbReference type="EC" id="5.1.99.6"/>
    </reaction>
</comment>
<feature type="binding site" evidence="18">
    <location>
        <begin position="150"/>
        <end position="156"/>
    </location>
    <ligand>
        <name>(6S)-NADPHX</name>
        <dbReference type="ChEBI" id="CHEBI:64076"/>
    </ligand>
</feature>
<dbReference type="HAMAP" id="MF_01966">
    <property type="entry name" value="NADHX_epimerase"/>
    <property type="match status" value="1"/>
</dbReference>
<dbReference type="Gene3D" id="3.40.1190.20">
    <property type="match status" value="1"/>
</dbReference>
<feature type="binding site" evidence="17">
    <location>
        <position position="408"/>
    </location>
    <ligand>
        <name>(6S)-NADPHX</name>
        <dbReference type="ChEBI" id="CHEBI:64076"/>
    </ligand>
</feature>
<evidence type="ECO:0000256" key="8">
    <source>
        <dbReference type="ARBA" id="ARBA00022857"/>
    </source>
</evidence>
<comment type="function">
    <text evidence="17">Catalyzes the dehydration of the S-form of NAD(P)HX at the expense of ADP, which is converted to AMP. Together with NAD(P)HX epimerase, which catalyzes the epimerization of the S- and R-forms, the enzyme allows the repair of both epimers of NAD(P)HX, a damaged form of NAD(P)H that is a result of enzymatic or heat-dependent hydration.</text>
</comment>
<dbReference type="NCBIfam" id="TIGR00196">
    <property type="entry name" value="yjeF_cterm"/>
    <property type="match status" value="1"/>
</dbReference>
<evidence type="ECO:0000256" key="3">
    <source>
        <dbReference type="ARBA" id="ARBA00006001"/>
    </source>
</evidence>
<dbReference type="HAMAP" id="MF_01965">
    <property type="entry name" value="NADHX_dehydratase"/>
    <property type="match status" value="1"/>
</dbReference>
<comment type="similarity">
    <text evidence="17">Belongs to the NnrD/CARKD family.</text>
</comment>
<evidence type="ECO:0000256" key="6">
    <source>
        <dbReference type="ARBA" id="ARBA00022741"/>
    </source>
</evidence>
<feature type="domain" description="YjeF C-terminal" evidence="20">
    <location>
        <begin position="247"/>
        <end position="533"/>
    </location>
</feature>
<evidence type="ECO:0000256" key="10">
    <source>
        <dbReference type="ARBA" id="ARBA00023027"/>
    </source>
</evidence>
<proteinExistence type="inferred from homology"/>
<dbReference type="SUPFAM" id="SSF53613">
    <property type="entry name" value="Ribokinase-like"/>
    <property type="match status" value="1"/>
</dbReference>
<dbReference type="SUPFAM" id="SSF64153">
    <property type="entry name" value="YjeF N-terminal domain-like"/>
    <property type="match status" value="1"/>
</dbReference>
<comment type="similarity">
    <text evidence="4 19">In the C-terminal section; belongs to the NnrD/CARKD family.</text>
</comment>
<dbReference type="Pfam" id="PF01256">
    <property type="entry name" value="Carb_kinase"/>
    <property type="match status" value="1"/>
</dbReference>
<sequence length="553" mass="58669">MWSLRWRWESSGEGKAVIELATAKTMQEREKSACERFGLGTLLLMENAGRAVASEVLSVLRERPSLQRVAIVCGTGNNGGDGMVVARHLFVAHPENPPRVYLVGSPENLRGDAQYNYAVLTALGLPVQVVSSSGDVRFEEDTLIVDALFGTGLTREVEGVHREVIRCINGATRKFVVAVDVPSGVDASDGRVLGEAVRADLTVTFGFLKRGLVLYPGRAYAGSIRVYPIGVPLSFGGNERADGYLVLPSDVRALLPRRSWSTHKISAGVVGVVAGSSAMLGAGMLVAQGAYRSGAGMVVWPLPAELSLAVRTSLPEVVGVTLASSARPDWSYGEHDVEAILRGFEARKVSGVVVGPGLGMSEGVRRFLEQFLEHTSAKGVLDADALNVIAEHRKRWEGKLVGWVVTPHVGEAARLLARPVQEVSEWKVQAARDIASFFGCVVVLKGPGTLVVSPEGDIFVNPTGNELLATAGSGDVLAGLIGGFMAQGLDAISGALCGVFLHGLSGDILRREGRTSIVAHEIAERLDAARKVVEDGTWELSFLDGDFSGASCP</sequence>
<evidence type="ECO:0000256" key="18">
    <source>
        <dbReference type="HAMAP-Rule" id="MF_01966"/>
    </source>
</evidence>
<evidence type="ECO:0000256" key="15">
    <source>
        <dbReference type="ARBA" id="ARBA00048238"/>
    </source>
</evidence>
<dbReference type="CDD" id="cd01171">
    <property type="entry name" value="YXKO-related"/>
    <property type="match status" value="1"/>
</dbReference>
<dbReference type="GO" id="GO:0046496">
    <property type="term" value="P:nicotinamide nucleotide metabolic process"/>
    <property type="evidence" value="ECO:0007669"/>
    <property type="project" value="UniProtKB-UniRule"/>
</dbReference>
<evidence type="ECO:0000256" key="2">
    <source>
        <dbReference type="ARBA" id="ARBA00000909"/>
    </source>
</evidence>
<evidence type="ECO:0000256" key="1">
    <source>
        <dbReference type="ARBA" id="ARBA00000013"/>
    </source>
</evidence>
<comment type="catalytic activity">
    <reaction evidence="15 17 19">
        <text>(6S)-NADHX + ADP = AMP + phosphate + NADH + H(+)</text>
        <dbReference type="Rhea" id="RHEA:32223"/>
        <dbReference type="ChEBI" id="CHEBI:15378"/>
        <dbReference type="ChEBI" id="CHEBI:43474"/>
        <dbReference type="ChEBI" id="CHEBI:57945"/>
        <dbReference type="ChEBI" id="CHEBI:64074"/>
        <dbReference type="ChEBI" id="CHEBI:456215"/>
        <dbReference type="ChEBI" id="CHEBI:456216"/>
        <dbReference type="EC" id="4.2.1.136"/>
    </reaction>
</comment>
<dbReference type="PIRSF" id="PIRSF017184">
    <property type="entry name" value="Nnr"/>
    <property type="match status" value="1"/>
</dbReference>
<comment type="caution">
    <text evidence="22">The sequence shown here is derived from an EMBL/GenBank/DDBJ whole genome shotgun (WGS) entry which is preliminary data.</text>
</comment>
<dbReference type="Gene3D" id="3.40.50.10260">
    <property type="entry name" value="YjeF N-terminal domain"/>
    <property type="match status" value="1"/>
</dbReference>
<comment type="catalytic activity">
    <reaction evidence="16 17 19">
        <text>(6S)-NADPHX + ADP = AMP + phosphate + NADPH + H(+)</text>
        <dbReference type="Rhea" id="RHEA:32235"/>
        <dbReference type="ChEBI" id="CHEBI:15378"/>
        <dbReference type="ChEBI" id="CHEBI:43474"/>
        <dbReference type="ChEBI" id="CHEBI:57783"/>
        <dbReference type="ChEBI" id="CHEBI:64076"/>
        <dbReference type="ChEBI" id="CHEBI:456215"/>
        <dbReference type="ChEBI" id="CHEBI:456216"/>
        <dbReference type="EC" id="4.2.1.136"/>
    </reaction>
</comment>
<evidence type="ECO:0000256" key="17">
    <source>
        <dbReference type="HAMAP-Rule" id="MF_01965"/>
    </source>
</evidence>
<evidence type="ECO:0000256" key="16">
    <source>
        <dbReference type="ARBA" id="ARBA00049209"/>
    </source>
</evidence>
<evidence type="ECO:0000256" key="19">
    <source>
        <dbReference type="PIRNR" id="PIRNR017184"/>
    </source>
</evidence>
<dbReference type="InterPro" id="IPR004443">
    <property type="entry name" value="YjeF_N_dom"/>
</dbReference>
<gene>
    <name evidence="17" type="primary">nnrD</name>
    <name evidence="18" type="synonym">nnrE</name>
    <name evidence="22" type="ORF">ENU96_08085</name>
</gene>
<dbReference type="EC" id="4.2.1.136" evidence="19"/>
<feature type="binding site" evidence="18">
    <location>
        <position position="146"/>
    </location>
    <ligand>
        <name>K(+)</name>
        <dbReference type="ChEBI" id="CHEBI:29103"/>
    </ligand>
</feature>
<comment type="function">
    <text evidence="18">Catalyzes the epimerization of the S- and R-forms of NAD(P)HX, a damaged form of NAD(P)H that is a result of enzymatic or heat-dependent hydration. This is a prerequisite for the S-specific NAD(P)H-hydrate dehydratase to allow the repair of both epimers of NAD(P)HX.</text>
</comment>
<feature type="binding site" evidence="18">
    <location>
        <position position="78"/>
    </location>
    <ligand>
        <name>K(+)</name>
        <dbReference type="ChEBI" id="CHEBI:29103"/>
    </ligand>
</feature>
<evidence type="ECO:0000256" key="7">
    <source>
        <dbReference type="ARBA" id="ARBA00022840"/>
    </source>
</evidence>
<dbReference type="InterPro" id="IPR017953">
    <property type="entry name" value="Carbohydrate_kinase_pred_CS"/>
</dbReference>
<dbReference type="PANTHER" id="PTHR12592:SF0">
    <property type="entry name" value="ATP-DEPENDENT (S)-NAD(P)H-HYDRATE DEHYDRATASE"/>
    <property type="match status" value="1"/>
</dbReference>
<feature type="domain" description="YjeF N-terminal" evidence="21">
    <location>
        <begin position="26"/>
        <end position="237"/>
    </location>
</feature>
<dbReference type="Pfam" id="PF03853">
    <property type="entry name" value="YjeF_N"/>
    <property type="match status" value="1"/>
</dbReference>
<dbReference type="PROSITE" id="PS51383">
    <property type="entry name" value="YJEF_C_3"/>
    <property type="match status" value="1"/>
</dbReference>
<feature type="binding site" evidence="17">
    <location>
        <position position="282"/>
    </location>
    <ligand>
        <name>(6S)-NADPHX</name>
        <dbReference type="ChEBI" id="CHEBI:64076"/>
    </ligand>
</feature>
<dbReference type="InterPro" id="IPR036652">
    <property type="entry name" value="YjeF_N_dom_sf"/>
</dbReference>
<evidence type="ECO:0000259" key="21">
    <source>
        <dbReference type="PROSITE" id="PS51385"/>
    </source>
</evidence>
<keyword evidence="9 18" id="KW-0630">Potassium</keyword>
<dbReference type="EMBL" id="DTEN01000325">
    <property type="protein sequence ID" value="HGI75618.1"/>
    <property type="molecule type" value="Genomic_DNA"/>
</dbReference>
<keyword evidence="7 17" id="KW-0067">ATP-binding</keyword>
<accession>A0A7V4DGV6</accession>
<dbReference type="GO" id="GO:0052856">
    <property type="term" value="F:NAD(P)HX epimerase activity"/>
    <property type="evidence" value="ECO:0007669"/>
    <property type="project" value="UniProtKB-UniRule"/>
</dbReference>
<dbReference type="PROSITE" id="PS51385">
    <property type="entry name" value="YJEF_N"/>
    <property type="match status" value="1"/>
</dbReference>
<dbReference type="PROSITE" id="PS01050">
    <property type="entry name" value="YJEF_C_2"/>
    <property type="match status" value="1"/>
</dbReference>
<keyword evidence="8 17" id="KW-0521">NADP</keyword>
<dbReference type="EC" id="5.1.99.6" evidence="19"/>
<dbReference type="GO" id="GO:0110051">
    <property type="term" value="P:metabolite repair"/>
    <property type="evidence" value="ECO:0007669"/>
    <property type="project" value="TreeGrafter"/>
</dbReference>
<feature type="binding site" evidence="17">
    <location>
        <position position="475"/>
    </location>
    <ligand>
        <name>(6S)-NADPHX</name>
        <dbReference type="ChEBI" id="CHEBI:64076"/>
    </ligand>
</feature>
<comment type="cofactor">
    <cofactor evidence="18 19">
        <name>K(+)</name>
        <dbReference type="ChEBI" id="CHEBI:29103"/>
    </cofactor>
    <text evidence="18 19">Binds 1 potassium ion per subunit.</text>
</comment>
<dbReference type="GO" id="GO:0046872">
    <property type="term" value="F:metal ion binding"/>
    <property type="evidence" value="ECO:0007669"/>
    <property type="project" value="UniProtKB-UniRule"/>
</dbReference>
<keyword evidence="11 18" id="KW-0413">Isomerase</keyword>
<keyword evidence="6 17" id="KW-0547">Nucleotide-binding</keyword>
<evidence type="ECO:0000256" key="9">
    <source>
        <dbReference type="ARBA" id="ARBA00022958"/>
    </source>
</evidence>
<dbReference type="GO" id="GO:0052855">
    <property type="term" value="F:ADP-dependent NAD(P)H-hydrate dehydratase activity"/>
    <property type="evidence" value="ECO:0007669"/>
    <property type="project" value="UniProtKB-UniRule"/>
</dbReference>
<keyword evidence="13" id="KW-0511">Multifunctional enzyme</keyword>
<comment type="subunit">
    <text evidence="17">Homotetramer.</text>
</comment>
<protein>
    <recommendedName>
        <fullName evidence="19">Bifunctional NAD(P)H-hydrate repair enzyme</fullName>
    </recommendedName>
    <alternativeName>
        <fullName evidence="19">Nicotinamide nucleotide repair protein</fullName>
    </alternativeName>
    <domain>
        <recommendedName>
            <fullName evidence="19">ADP-dependent (S)-NAD(P)H-hydrate dehydratase</fullName>
            <ecNumber evidence="19">4.2.1.136</ecNumber>
        </recommendedName>
        <alternativeName>
            <fullName evidence="19">ADP-dependent NAD(P)HX dehydratase</fullName>
        </alternativeName>
    </domain>
    <domain>
        <recommendedName>
            <fullName evidence="19">NAD(P)H-hydrate epimerase</fullName>
            <ecNumber evidence="19">5.1.99.6</ecNumber>
        </recommendedName>
    </domain>
</protein>
<feature type="binding site" evidence="18">
    <location>
        <begin position="77"/>
        <end position="81"/>
    </location>
    <ligand>
        <name>(6S)-NADPHX</name>
        <dbReference type="ChEBI" id="CHEBI:64076"/>
    </ligand>
</feature>
<name>A0A7V4DGV6_9BACT</name>
<comment type="catalytic activity">
    <reaction evidence="1 18 19">
        <text>(6R)-NADHX = (6S)-NADHX</text>
        <dbReference type="Rhea" id="RHEA:32215"/>
        <dbReference type="ChEBI" id="CHEBI:64074"/>
        <dbReference type="ChEBI" id="CHEBI:64075"/>
        <dbReference type="EC" id="5.1.99.6"/>
    </reaction>
</comment>
<feature type="binding site" evidence="18">
    <location>
        <position position="180"/>
    </location>
    <ligand>
        <name>(6S)-NADPHX</name>
        <dbReference type="ChEBI" id="CHEBI:64076"/>
    </ligand>
</feature>
<comment type="cofactor">
    <cofactor evidence="17">
        <name>Mg(2+)</name>
        <dbReference type="ChEBI" id="CHEBI:18420"/>
    </cofactor>
</comment>
<dbReference type="AlphaFoldDB" id="A0A7V4DGV6"/>
<comment type="similarity">
    <text evidence="18">Belongs to the NnrE/AIBP family.</text>
</comment>
<comment type="similarity">
    <text evidence="3 19">In the N-terminal section; belongs to the NnrE/AIBP family.</text>
</comment>
<evidence type="ECO:0000259" key="20">
    <source>
        <dbReference type="PROSITE" id="PS51383"/>
    </source>
</evidence>
<feature type="binding site" evidence="18">
    <location>
        <position position="183"/>
    </location>
    <ligand>
        <name>K(+)</name>
        <dbReference type="ChEBI" id="CHEBI:29103"/>
    </ligand>
</feature>
<reference evidence="22" key="1">
    <citation type="journal article" date="2020" name="mSystems">
        <title>Genome- and Community-Level Interaction Insights into Carbon Utilization and Element Cycling Functions of Hydrothermarchaeota in Hydrothermal Sediment.</title>
        <authorList>
            <person name="Zhou Z."/>
            <person name="Liu Y."/>
            <person name="Xu W."/>
            <person name="Pan J."/>
            <person name="Luo Z.H."/>
            <person name="Li M."/>
        </authorList>
    </citation>
    <scope>NUCLEOTIDE SEQUENCE [LARGE SCALE GENOMIC DNA]</scope>
    <source>
        <strain evidence="22">SpSt-716</strain>
    </source>
</reference>
<dbReference type="GO" id="GO:0005524">
    <property type="term" value="F:ATP binding"/>
    <property type="evidence" value="ECO:0007669"/>
    <property type="project" value="UniProtKB-UniRule"/>
</dbReference>
<dbReference type="InterPro" id="IPR029056">
    <property type="entry name" value="Ribokinase-like"/>
</dbReference>
<evidence type="ECO:0000256" key="14">
    <source>
        <dbReference type="ARBA" id="ARBA00025153"/>
    </source>
</evidence>
<keyword evidence="12 17" id="KW-0456">Lyase</keyword>
<evidence type="ECO:0000256" key="11">
    <source>
        <dbReference type="ARBA" id="ARBA00023235"/>
    </source>
</evidence>
<dbReference type="NCBIfam" id="TIGR00197">
    <property type="entry name" value="yjeF_nterm"/>
    <property type="match status" value="1"/>
</dbReference>
<dbReference type="InterPro" id="IPR030677">
    <property type="entry name" value="Nnr"/>
</dbReference>
<feature type="binding site" evidence="17">
    <location>
        <position position="474"/>
    </location>
    <ligand>
        <name>AMP</name>
        <dbReference type="ChEBI" id="CHEBI:456215"/>
    </ligand>
</feature>
<evidence type="ECO:0000256" key="4">
    <source>
        <dbReference type="ARBA" id="ARBA00009524"/>
    </source>
</evidence>